<evidence type="ECO:0000256" key="1">
    <source>
        <dbReference type="PROSITE-ProRule" id="PRU00023"/>
    </source>
</evidence>
<dbReference type="SUPFAM" id="SSF144232">
    <property type="entry name" value="HIT/MYND zinc finger-like"/>
    <property type="match status" value="1"/>
</dbReference>
<keyword evidence="1" id="KW-0040">ANK repeat</keyword>
<dbReference type="Proteomes" id="UP000887540">
    <property type="component" value="Unplaced"/>
</dbReference>
<dbReference type="InterPro" id="IPR036770">
    <property type="entry name" value="Ankyrin_rpt-contain_sf"/>
</dbReference>
<dbReference type="WBParaSite" id="ACRNAN_scaffold3831.g24055.t1">
    <property type="protein sequence ID" value="ACRNAN_scaffold3831.g24055.t1"/>
    <property type="gene ID" value="ACRNAN_scaffold3831.g24055"/>
</dbReference>
<dbReference type="SUPFAM" id="SSF48403">
    <property type="entry name" value="Ankyrin repeat"/>
    <property type="match status" value="1"/>
</dbReference>
<feature type="compositionally biased region" description="Basic and acidic residues" evidence="2">
    <location>
        <begin position="274"/>
        <end position="285"/>
    </location>
</feature>
<reference evidence="4" key="1">
    <citation type="submission" date="2022-11" db="UniProtKB">
        <authorList>
            <consortium name="WormBaseParasite"/>
        </authorList>
    </citation>
    <scope>IDENTIFICATION</scope>
</reference>
<dbReference type="PROSITE" id="PS50088">
    <property type="entry name" value="ANK_REPEAT"/>
    <property type="match status" value="1"/>
</dbReference>
<dbReference type="Gene3D" id="6.10.140.2220">
    <property type="match status" value="1"/>
</dbReference>
<accession>A0A914DS69</accession>
<feature type="region of interest" description="Disordered" evidence="2">
    <location>
        <begin position="274"/>
        <end position="300"/>
    </location>
</feature>
<protein>
    <submittedName>
        <fullName evidence="4">Uncharacterized protein</fullName>
    </submittedName>
</protein>
<keyword evidence="3" id="KW-1185">Reference proteome</keyword>
<evidence type="ECO:0000256" key="2">
    <source>
        <dbReference type="SAM" id="MobiDB-lite"/>
    </source>
</evidence>
<feature type="compositionally biased region" description="Polar residues" evidence="2">
    <location>
        <begin position="290"/>
        <end position="300"/>
    </location>
</feature>
<dbReference type="Pfam" id="PF12796">
    <property type="entry name" value="Ank_2"/>
    <property type="match status" value="1"/>
</dbReference>
<feature type="repeat" description="ANK" evidence="1">
    <location>
        <begin position="34"/>
        <end position="66"/>
    </location>
</feature>
<dbReference type="SMART" id="SM00248">
    <property type="entry name" value="ANK"/>
    <property type="match status" value="2"/>
</dbReference>
<dbReference type="PANTHER" id="PTHR24150:SF8">
    <property type="entry name" value="ANKYRIN REPEAT AND MYND DOMAIN-CONTAINING PROTEIN 2"/>
    <property type="match status" value="1"/>
</dbReference>
<organism evidence="3 4">
    <name type="scientific">Acrobeloides nanus</name>
    <dbReference type="NCBI Taxonomy" id="290746"/>
    <lineage>
        <taxon>Eukaryota</taxon>
        <taxon>Metazoa</taxon>
        <taxon>Ecdysozoa</taxon>
        <taxon>Nematoda</taxon>
        <taxon>Chromadorea</taxon>
        <taxon>Rhabditida</taxon>
        <taxon>Tylenchina</taxon>
        <taxon>Cephalobomorpha</taxon>
        <taxon>Cephaloboidea</taxon>
        <taxon>Cephalobidae</taxon>
        <taxon>Acrobeloides</taxon>
    </lineage>
</organism>
<dbReference type="AlphaFoldDB" id="A0A914DS69"/>
<dbReference type="InterPro" id="IPR002110">
    <property type="entry name" value="Ankyrin_rpt"/>
</dbReference>
<name>A0A914DS69_9BILA</name>
<dbReference type="Gene3D" id="1.25.40.20">
    <property type="entry name" value="Ankyrin repeat-containing domain"/>
    <property type="match status" value="1"/>
</dbReference>
<evidence type="ECO:0000313" key="3">
    <source>
        <dbReference type="Proteomes" id="UP000887540"/>
    </source>
</evidence>
<evidence type="ECO:0000313" key="4">
    <source>
        <dbReference type="WBParaSite" id="ACRNAN_scaffold3831.g24055.t1"/>
    </source>
</evidence>
<sequence>MTPLDQACFKGDEELADFLISQKGADVDNRAHEQGYTCLMFAALAGKPRLCQMLLDAGARAHALNSINKTASELAAFVGQHECVSVISSYIDYSDVDKIVHPRGKESDQLYPKEFVKFIHDLTKTHYIHPVRIIFDIVQHGFIIEHRKKLLYTIDMLFERQLRSKEPNETSSLKLWLILFFLRELLKFVDEHSGQGKTPTQLMQTYAKKLITMTPADIIRLNEETLLRNATLYCSQECQKFDWMFHKNCCEAIKNRPTENSCEELTEEQLEALAKEPKGENKEIIEEPPDSSQAQIEIKE</sequence>
<dbReference type="PANTHER" id="PTHR24150">
    <property type="entry name" value="ANKYRIN REPEAT AND MYND DOMAIN-CONTAINING PROTEIN 2"/>
    <property type="match status" value="1"/>
</dbReference>
<proteinExistence type="predicted"/>
<dbReference type="InterPro" id="IPR052452">
    <property type="entry name" value="Ankyrin-MYND_dom_contain_2"/>
</dbReference>